<dbReference type="RefSeq" id="WP_138184331.1">
    <property type="nucleotide sequence ID" value="NZ_LS992241.1"/>
</dbReference>
<evidence type="ECO:0000313" key="3">
    <source>
        <dbReference type="Proteomes" id="UP000304148"/>
    </source>
</evidence>
<gene>
    <name evidence="2" type="ORF">PBLR_10164</name>
</gene>
<protein>
    <recommendedName>
        <fullName evidence="1">Anti-bacteriophage protein A/HamA C-terminal domain-containing protein</fullName>
    </recommendedName>
</protein>
<dbReference type="EMBL" id="LS992241">
    <property type="protein sequence ID" value="SYX81745.1"/>
    <property type="molecule type" value="Genomic_DNA"/>
</dbReference>
<dbReference type="AlphaFoldDB" id="A0A383R3N9"/>
<name>A0A383R3N9_PAEAL</name>
<sequence length="306" mass="35507">MEWEKIVQIDNLWIDNHLINQHFDEEIKVKVRGYSIKFSGNVLDYNALSKFIAGSIHKFVYSSQQIRELGDIGAFMQAQKYFGKKNPSTDGKYGELLLFMLVEGVLKCPMVAHKIVTLSNSRDQVKGGDGIFLGNYEYQQGKYHPACLIGESKIMDQFSVCVDDALDSLDRFHNERTAAQFSSTEFMVAKQNISEDFDIDYVYDSLTPGSEAFQQNIMVHPIFLMYNTNEINTIEREALTQKMAESLMKDYFEERGIEHLELIKKKITRWSNLQKVFLDFFIIPVNNVQKFRNTVYYQIHGVEYES</sequence>
<evidence type="ECO:0000313" key="2">
    <source>
        <dbReference type="EMBL" id="SYX81745.1"/>
    </source>
</evidence>
<proteinExistence type="predicted"/>
<evidence type="ECO:0000259" key="1">
    <source>
        <dbReference type="Pfam" id="PF08878"/>
    </source>
</evidence>
<dbReference type="Proteomes" id="UP000304148">
    <property type="component" value="Chromosome"/>
</dbReference>
<dbReference type="InterPro" id="IPR014976">
    <property type="entry name" value="AbpA_HamA_C"/>
</dbReference>
<dbReference type="Pfam" id="PF08878">
    <property type="entry name" value="HamA"/>
    <property type="match status" value="1"/>
</dbReference>
<accession>A0A383R3N9</accession>
<feature type="domain" description="Anti-bacteriophage protein A/HamA C-terminal" evidence="1">
    <location>
        <begin position="16"/>
        <end position="298"/>
    </location>
</feature>
<reference evidence="3" key="1">
    <citation type="submission" date="2018-08" db="EMBL/GenBank/DDBJ databases">
        <authorList>
            <person name="Chevrot R."/>
        </authorList>
    </citation>
    <scope>NUCLEOTIDE SEQUENCE [LARGE SCALE GENOMIC DNA]</scope>
</reference>
<organism evidence="2 3">
    <name type="scientific">Paenibacillus alvei</name>
    <name type="common">Bacillus alvei</name>
    <dbReference type="NCBI Taxonomy" id="44250"/>
    <lineage>
        <taxon>Bacteria</taxon>
        <taxon>Bacillati</taxon>
        <taxon>Bacillota</taxon>
        <taxon>Bacilli</taxon>
        <taxon>Bacillales</taxon>
        <taxon>Paenibacillaceae</taxon>
        <taxon>Paenibacillus</taxon>
    </lineage>
</organism>